<dbReference type="EC" id="5.99.1.4" evidence="1"/>
<evidence type="ECO:0000259" key="3">
    <source>
        <dbReference type="Pfam" id="PF01323"/>
    </source>
</evidence>
<organism evidence="4 5">
    <name type="scientific">Pseudomonas frederiksbergensis</name>
    <dbReference type="NCBI Taxonomy" id="104087"/>
    <lineage>
        <taxon>Bacteria</taxon>
        <taxon>Pseudomonadati</taxon>
        <taxon>Pseudomonadota</taxon>
        <taxon>Gammaproteobacteria</taxon>
        <taxon>Pseudomonadales</taxon>
        <taxon>Pseudomonadaceae</taxon>
        <taxon>Pseudomonas</taxon>
    </lineage>
</organism>
<keyword evidence="1" id="KW-0413">Isomerase</keyword>
<dbReference type="GO" id="GO:0018845">
    <property type="term" value="F:2-hydroxychromene-2-carboxylate isomerase activity"/>
    <property type="evidence" value="ECO:0007669"/>
    <property type="project" value="UniProtKB-UniRule"/>
</dbReference>
<dbReference type="InterPro" id="IPR001853">
    <property type="entry name" value="DSBA-like_thioredoxin_dom"/>
</dbReference>
<evidence type="ECO:0000256" key="1">
    <source>
        <dbReference type="PIRNR" id="PIRNR006386"/>
    </source>
</evidence>
<dbReference type="GO" id="GO:0006749">
    <property type="term" value="P:glutathione metabolic process"/>
    <property type="evidence" value="ECO:0007669"/>
    <property type="project" value="TreeGrafter"/>
</dbReference>
<dbReference type="PANTHER" id="PTHR42943:SF2">
    <property type="entry name" value="GLUTATHIONE S-TRANSFERASE KAPPA 1"/>
    <property type="match status" value="1"/>
</dbReference>
<name>A0A0B1YYT2_9PSED</name>
<protein>
    <recommendedName>
        <fullName evidence="1">2-hydroxychromene-2-carboxylate isomerase</fullName>
        <ecNumber evidence="1">5.99.1.4</ecNumber>
    </recommendedName>
</protein>
<comment type="similarity">
    <text evidence="1">Belongs to the GST superfamily. NadH family.</text>
</comment>
<dbReference type="CDD" id="cd03022">
    <property type="entry name" value="DsbA_HCCA_Iso"/>
    <property type="match status" value="1"/>
</dbReference>
<dbReference type="PIRSF" id="PIRSF006386">
    <property type="entry name" value="HCCAis_GSTk"/>
    <property type="match status" value="1"/>
</dbReference>
<evidence type="ECO:0000313" key="5">
    <source>
        <dbReference type="Proteomes" id="UP000030949"/>
    </source>
</evidence>
<dbReference type="GO" id="GO:0004602">
    <property type="term" value="F:glutathione peroxidase activity"/>
    <property type="evidence" value="ECO:0007669"/>
    <property type="project" value="TreeGrafter"/>
</dbReference>
<dbReference type="SUPFAM" id="SSF52833">
    <property type="entry name" value="Thioredoxin-like"/>
    <property type="match status" value="1"/>
</dbReference>
<dbReference type="RefSeq" id="WP_039593734.1">
    <property type="nucleotide sequence ID" value="NZ_JQGJ02000017.1"/>
</dbReference>
<proteinExistence type="inferred from homology"/>
<gene>
    <name evidence="4" type="ORF">JZ00_24340</name>
</gene>
<dbReference type="PANTHER" id="PTHR42943">
    <property type="entry name" value="GLUTATHIONE S-TRANSFERASE KAPPA"/>
    <property type="match status" value="1"/>
</dbReference>
<dbReference type="Proteomes" id="UP000030949">
    <property type="component" value="Unassembled WGS sequence"/>
</dbReference>
<feature type="active site" description="Nucleophile" evidence="2">
    <location>
        <position position="13"/>
    </location>
</feature>
<sequence>MSKSVEFFFDLGSPTTYLAYTQLPALCAQTDSELIYRPMLLGGVFKATGNASPVTVPAKGPYLFKDLNRFAIRYGVEFKLNPYFPINTLLLMRAVTGMQLRHPDRFEAFIDCLFRALWVDARNLNDPATVATTLNEGGFDPEYVLALTTDQHVKDHLKDATEEAIRRGVFGAPSMFVGNELFFGQDRLDFVREALA</sequence>
<comment type="catalytic activity">
    <reaction evidence="1">
        <text>2-hydroxychromene-2-carboxylate = (3E)-4-(2-hydroxyphenyl)-2-oxobut-3-enoate</text>
        <dbReference type="Rhea" id="RHEA:27401"/>
        <dbReference type="ChEBI" id="CHEBI:59350"/>
        <dbReference type="ChEBI" id="CHEBI:59353"/>
        <dbReference type="EC" id="5.99.1.4"/>
    </reaction>
</comment>
<dbReference type="AlphaFoldDB" id="A0A0B1YYT2"/>
<reference evidence="5" key="1">
    <citation type="submission" date="2015-03" db="EMBL/GenBank/DDBJ databases">
        <title>Pseudomonas frederiksbergensis hydrocarbon degrader.</title>
        <authorList>
            <person name="Brown L.M."/>
            <person name="Ruiz O.N."/>
            <person name="Mueller S."/>
            <person name="Gunasekera T.S."/>
        </authorList>
    </citation>
    <scope>NUCLEOTIDE SEQUENCE [LARGE SCALE GENOMIC DNA]</scope>
    <source>
        <strain evidence="5">SI8</strain>
    </source>
</reference>
<dbReference type="OrthoDB" id="5244108at2"/>
<dbReference type="InterPro" id="IPR051924">
    <property type="entry name" value="GST_Kappa/NadH"/>
</dbReference>
<dbReference type="GO" id="GO:1901170">
    <property type="term" value="P:naphthalene catabolic process"/>
    <property type="evidence" value="ECO:0007669"/>
    <property type="project" value="InterPro"/>
</dbReference>
<dbReference type="Gene3D" id="3.40.30.10">
    <property type="entry name" value="Glutaredoxin"/>
    <property type="match status" value="1"/>
</dbReference>
<dbReference type="EMBL" id="JQGJ01000020">
    <property type="protein sequence ID" value="KHK62307.1"/>
    <property type="molecule type" value="Genomic_DNA"/>
</dbReference>
<evidence type="ECO:0000256" key="2">
    <source>
        <dbReference type="PIRSR" id="PIRSR006386-1"/>
    </source>
</evidence>
<evidence type="ECO:0000313" key="4">
    <source>
        <dbReference type="EMBL" id="KHK62307.1"/>
    </source>
</evidence>
<dbReference type="InterPro" id="IPR036249">
    <property type="entry name" value="Thioredoxin-like_sf"/>
</dbReference>
<dbReference type="GO" id="GO:0004364">
    <property type="term" value="F:glutathione transferase activity"/>
    <property type="evidence" value="ECO:0007669"/>
    <property type="project" value="TreeGrafter"/>
</dbReference>
<dbReference type="InterPro" id="IPR044087">
    <property type="entry name" value="NahD-like"/>
</dbReference>
<comment type="caution">
    <text evidence="4">The sequence shown here is derived from an EMBL/GenBank/DDBJ whole genome shotgun (WGS) entry which is preliminary data.</text>
</comment>
<dbReference type="Pfam" id="PF01323">
    <property type="entry name" value="DSBA"/>
    <property type="match status" value="1"/>
</dbReference>
<feature type="domain" description="DSBA-like thioredoxin" evidence="3">
    <location>
        <begin position="5"/>
        <end position="196"/>
    </location>
</feature>
<dbReference type="InterPro" id="IPR014440">
    <property type="entry name" value="HCCAis_GSTk"/>
</dbReference>
<accession>A0A0B1YYT2</accession>